<protein>
    <submittedName>
        <fullName evidence="2">Uncharacterized protein</fullName>
    </submittedName>
</protein>
<evidence type="ECO:0000256" key="1">
    <source>
        <dbReference type="SAM" id="Phobius"/>
    </source>
</evidence>
<reference evidence="2 3" key="1">
    <citation type="submission" date="2016-10" db="EMBL/GenBank/DDBJ databases">
        <authorList>
            <person name="de Groot N.N."/>
        </authorList>
    </citation>
    <scope>NUCLEOTIDE SEQUENCE [LARGE SCALE GENOMIC DNA]</scope>
    <source>
        <strain evidence="2 3">DSM 25947</strain>
    </source>
</reference>
<feature type="transmembrane region" description="Helical" evidence="1">
    <location>
        <begin position="21"/>
        <end position="38"/>
    </location>
</feature>
<dbReference type="AlphaFoldDB" id="A0A1I0IDS3"/>
<evidence type="ECO:0000313" key="3">
    <source>
        <dbReference type="Proteomes" id="UP000181981"/>
    </source>
</evidence>
<dbReference type="EMBL" id="FOHT01000031">
    <property type="protein sequence ID" value="SET95084.1"/>
    <property type="molecule type" value="Genomic_DNA"/>
</dbReference>
<name>A0A1I0IDS3_9BACT</name>
<dbReference type="Proteomes" id="UP000181981">
    <property type="component" value="Unassembled WGS sequence"/>
</dbReference>
<gene>
    <name evidence="2" type="ORF">SAMN05444285_13139</name>
</gene>
<proteinExistence type="predicted"/>
<keyword evidence="1" id="KW-0472">Membrane</keyword>
<organism evidence="2 3">
    <name type="scientific">Draconibacterium orientale</name>
    <dbReference type="NCBI Taxonomy" id="1168034"/>
    <lineage>
        <taxon>Bacteria</taxon>
        <taxon>Pseudomonadati</taxon>
        <taxon>Bacteroidota</taxon>
        <taxon>Bacteroidia</taxon>
        <taxon>Marinilabiliales</taxon>
        <taxon>Prolixibacteraceae</taxon>
        <taxon>Draconibacterium</taxon>
    </lineage>
</organism>
<sequence>MVCLYRVLRRFNGCLKTEIKYIQIICKALFLFCFFPFFSIKSSNQKFSNKFSKQKPYVSWGILLNLCKNLVHAGFGLSKNFKFIRLLLIY</sequence>
<keyword evidence="1" id="KW-1133">Transmembrane helix</keyword>
<evidence type="ECO:0000313" key="2">
    <source>
        <dbReference type="EMBL" id="SET95084.1"/>
    </source>
</evidence>
<keyword evidence="1" id="KW-0812">Transmembrane</keyword>
<accession>A0A1I0IDS3</accession>